<accession>A0A395V1S3</accession>
<evidence type="ECO:0000256" key="3">
    <source>
        <dbReference type="ARBA" id="ARBA00022475"/>
    </source>
</evidence>
<organism evidence="9 10">
    <name type="scientific">Agathobacter rectalis</name>
    <dbReference type="NCBI Taxonomy" id="39491"/>
    <lineage>
        <taxon>Bacteria</taxon>
        <taxon>Bacillati</taxon>
        <taxon>Bacillota</taxon>
        <taxon>Clostridia</taxon>
        <taxon>Lachnospirales</taxon>
        <taxon>Lachnospiraceae</taxon>
        <taxon>Agathobacter</taxon>
    </lineage>
</organism>
<feature type="domain" description="Acyltransferase 3" evidence="8">
    <location>
        <begin position="11"/>
        <end position="324"/>
    </location>
</feature>
<evidence type="ECO:0000256" key="5">
    <source>
        <dbReference type="ARBA" id="ARBA00022989"/>
    </source>
</evidence>
<keyword evidence="9" id="KW-0012">Acyltransferase</keyword>
<dbReference type="PANTHER" id="PTHR40074:SF2">
    <property type="entry name" value="O-ACETYLTRANSFERASE WECH"/>
    <property type="match status" value="1"/>
</dbReference>
<feature type="transmembrane region" description="Helical" evidence="7">
    <location>
        <begin position="129"/>
        <end position="150"/>
    </location>
</feature>
<name>A0A395V1S3_9FIRM</name>
<evidence type="ECO:0000256" key="4">
    <source>
        <dbReference type="ARBA" id="ARBA00022692"/>
    </source>
</evidence>
<gene>
    <name evidence="9" type="ORF">DWY38_10155</name>
</gene>
<dbReference type="InterPro" id="IPR002656">
    <property type="entry name" value="Acyl_transf_3_dom"/>
</dbReference>
<evidence type="ECO:0000256" key="2">
    <source>
        <dbReference type="ARBA" id="ARBA00007400"/>
    </source>
</evidence>
<dbReference type="PANTHER" id="PTHR40074">
    <property type="entry name" value="O-ACETYLTRANSFERASE WECH"/>
    <property type="match status" value="1"/>
</dbReference>
<feature type="transmembrane region" description="Helical" evidence="7">
    <location>
        <begin position="210"/>
        <end position="230"/>
    </location>
</feature>
<dbReference type="AlphaFoldDB" id="A0A395V1S3"/>
<feature type="transmembrane region" description="Helical" evidence="7">
    <location>
        <begin position="242"/>
        <end position="262"/>
    </location>
</feature>
<dbReference type="GO" id="GO:0016413">
    <property type="term" value="F:O-acetyltransferase activity"/>
    <property type="evidence" value="ECO:0007669"/>
    <property type="project" value="TreeGrafter"/>
</dbReference>
<evidence type="ECO:0000256" key="6">
    <source>
        <dbReference type="ARBA" id="ARBA00023136"/>
    </source>
</evidence>
<keyword evidence="4 7" id="KW-0812">Transmembrane</keyword>
<evidence type="ECO:0000259" key="8">
    <source>
        <dbReference type="Pfam" id="PF01757"/>
    </source>
</evidence>
<feature type="transmembrane region" description="Helical" evidence="7">
    <location>
        <begin position="44"/>
        <end position="66"/>
    </location>
</feature>
<keyword evidence="5 7" id="KW-1133">Transmembrane helix</keyword>
<keyword evidence="9" id="KW-0808">Transferase</keyword>
<reference evidence="9 10" key="1">
    <citation type="submission" date="2018-08" db="EMBL/GenBank/DDBJ databases">
        <title>A genome reference for cultivated species of the human gut microbiota.</title>
        <authorList>
            <person name="Zou Y."/>
            <person name="Xue W."/>
            <person name="Luo G."/>
        </authorList>
    </citation>
    <scope>NUCLEOTIDE SEQUENCE [LARGE SCALE GENOMIC DNA]</scope>
    <source>
        <strain evidence="9 10">AF25-15</strain>
    </source>
</reference>
<sequence>MQTNTTTRDKTIDFIKGILILFVILGHTTLGLTDMYSFDDTMNGIANVIYSFHMPCFIAVSGFLYSEYVGNASQGIFSRIGHKAFNILLPYVMISVIYWIIKFALSNLIREPVAVSSLISIPWKPIEFLWYLYALFLIYCVAYMADYVFARLLPHFNYKMELLFVLFLIIAFTCYGSFHYVGFNYIAGFQMYFYLGCLIKKWLDKLDNRYAVLSLAVMSVLVEASGIVLQDDMSSNPLFSSLFERLTACIVTVFIFAVSYFLSGYCDFPKWLQTIGRDSMPFYAMNVIFVGGIRIILNRAGITNMALQCICGFAGSTAICWILYECIIKKIRLIDFIFYPGKQLHIRK</sequence>
<feature type="transmembrane region" description="Helical" evidence="7">
    <location>
        <begin position="12"/>
        <end position="32"/>
    </location>
</feature>
<feature type="transmembrane region" description="Helical" evidence="7">
    <location>
        <begin position="186"/>
        <end position="203"/>
    </location>
</feature>
<keyword evidence="3" id="KW-1003">Cell membrane</keyword>
<evidence type="ECO:0000256" key="7">
    <source>
        <dbReference type="SAM" id="Phobius"/>
    </source>
</evidence>
<comment type="caution">
    <text evidence="9">The sequence shown here is derived from an EMBL/GenBank/DDBJ whole genome shotgun (WGS) entry which is preliminary data.</text>
</comment>
<dbReference type="GO" id="GO:0005886">
    <property type="term" value="C:plasma membrane"/>
    <property type="evidence" value="ECO:0007669"/>
    <property type="project" value="UniProtKB-SubCell"/>
</dbReference>
<comment type="subcellular location">
    <subcellularLocation>
        <location evidence="1">Cell membrane</location>
        <topology evidence="1">Multi-pass membrane protein</topology>
    </subcellularLocation>
</comment>
<feature type="transmembrane region" description="Helical" evidence="7">
    <location>
        <begin position="87"/>
        <end position="109"/>
    </location>
</feature>
<proteinExistence type="inferred from homology"/>
<keyword evidence="6 7" id="KW-0472">Membrane</keyword>
<feature type="transmembrane region" description="Helical" evidence="7">
    <location>
        <begin position="305"/>
        <end position="324"/>
    </location>
</feature>
<comment type="similarity">
    <text evidence="2">Belongs to the acyltransferase 3 family.</text>
</comment>
<dbReference type="Proteomes" id="UP000266066">
    <property type="component" value="Unassembled WGS sequence"/>
</dbReference>
<protein>
    <submittedName>
        <fullName evidence="9">Acyltransferase</fullName>
    </submittedName>
</protein>
<feature type="transmembrane region" description="Helical" evidence="7">
    <location>
        <begin position="162"/>
        <end position="180"/>
    </location>
</feature>
<dbReference type="EMBL" id="QRUJ01000010">
    <property type="protein sequence ID" value="RGR53844.1"/>
    <property type="molecule type" value="Genomic_DNA"/>
</dbReference>
<evidence type="ECO:0000313" key="9">
    <source>
        <dbReference type="EMBL" id="RGR53844.1"/>
    </source>
</evidence>
<feature type="transmembrane region" description="Helical" evidence="7">
    <location>
        <begin position="282"/>
        <end position="299"/>
    </location>
</feature>
<evidence type="ECO:0000256" key="1">
    <source>
        <dbReference type="ARBA" id="ARBA00004651"/>
    </source>
</evidence>
<dbReference type="RefSeq" id="WP_118392329.1">
    <property type="nucleotide sequence ID" value="NZ_QRUJ01000010.1"/>
</dbReference>
<evidence type="ECO:0000313" key="10">
    <source>
        <dbReference type="Proteomes" id="UP000266066"/>
    </source>
</evidence>
<dbReference type="Pfam" id="PF01757">
    <property type="entry name" value="Acyl_transf_3"/>
    <property type="match status" value="1"/>
</dbReference>
<dbReference type="GO" id="GO:0009246">
    <property type="term" value="P:enterobacterial common antigen biosynthetic process"/>
    <property type="evidence" value="ECO:0007669"/>
    <property type="project" value="TreeGrafter"/>
</dbReference>